<proteinExistence type="inferred from homology"/>
<dbReference type="EMBL" id="MZNU01000281">
    <property type="protein sequence ID" value="OWP01173.1"/>
    <property type="molecule type" value="Genomic_DNA"/>
</dbReference>
<dbReference type="PRINTS" id="PR00081">
    <property type="entry name" value="GDHRDH"/>
</dbReference>
<keyword evidence="2" id="KW-0560">Oxidoreductase</keyword>
<evidence type="ECO:0008006" key="5">
    <source>
        <dbReference type="Google" id="ProtNLM"/>
    </source>
</evidence>
<name>A0A218Z0V1_9HELO</name>
<accession>A0A218Z0V1</accession>
<sequence length="305" mass="33237">MAQQIDANAYSTPFLPTKTLHRDPYPAISPSDPANSQEDRIIVITGASAGIGKAAAKVWARAGAKGIVIAARRLDLLNNVAEELREISPSTAVLAVKADVANESEVENLFAQVQKTFGRAADVLLNNAGYDKDVSIIGLSTDEWWKGIEINFKGAYLMSRNFILSQPNPEESKATIITVSSGRAGLTFPKGSAYNISKLAEQRLNEHIQIEHPNLRVFTTMPGIVLTDMTAEQYIPYAKDHIDLTGMLALYLAQPRADFLKGSMISVNWDVDELEQHKVEIVEKKALQTSWMSILPFGGGKGLGA</sequence>
<dbReference type="CDD" id="cd05233">
    <property type="entry name" value="SDR_c"/>
    <property type="match status" value="1"/>
</dbReference>
<evidence type="ECO:0000313" key="3">
    <source>
        <dbReference type="EMBL" id="OWP01173.1"/>
    </source>
</evidence>
<dbReference type="PANTHER" id="PTHR43115:SF4">
    <property type="entry name" value="DEHYDROGENASE_REDUCTASE SDR FAMILY MEMBER 11"/>
    <property type="match status" value="1"/>
</dbReference>
<organism evidence="3 4">
    <name type="scientific">Diplocarpon coronariae</name>
    <dbReference type="NCBI Taxonomy" id="2795749"/>
    <lineage>
        <taxon>Eukaryota</taxon>
        <taxon>Fungi</taxon>
        <taxon>Dikarya</taxon>
        <taxon>Ascomycota</taxon>
        <taxon>Pezizomycotina</taxon>
        <taxon>Leotiomycetes</taxon>
        <taxon>Helotiales</taxon>
        <taxon>Drepanopezizaceae</taxon>
        <taxon>Diplocarpon</taxon>
    </lineage>
</organism>
<keyword evidence="4" id="KW-1185">Reference proteome</keyword>
<dbReference type="PANTHER" id="PTHR43115">
    <property type="entry name" value="DEHYDROGENASE/REDUCTASE SDR FAMILY MEMBER 11"/>
    <property type="match status" value="1"/>
</dbReference>
<dbReference type="Pfam" id="PF00106">
    <property type="entry name" value="adh_short"/>
    <property type="match status" value="1"/>
</dbReference>
<dbReference type="Proteomes" id="UP000242519">
    <property type="component" value="Unassembled WGS sequence"/>
</dbReference>
<dbReference type="InterPro" id="IPR002347">
    <property type="entry name" value="SDR_fam"/>
</dbReference>
<dbReference type="InParanoid" id="A0A218Z0V1"/>
<dbReference type="InterPro" id="IPR036291">
    <property type="entry name" value="NAD(P)-bd_dom_sf"/>
</dbReference>
<dbReference type="STRING" id="503106.A0A218Z0V1"/>
<dbReference type="SUPFAM" id="SSF51735">
    <property type="entry name" value="NAD(P)-binding Rossmann-fold domains"/>
    <property type="match status" value="1"/>
</dbReference>
<protein>
    <recommendedName>
        <fullName evidence="5">NAD(P)-binding protein</fullName>
    </recommendedName>
</protein>
<dbReference type="GO" id="GO:0016491">
    <property type="term" value="F:oxidoreductase activity"/>
    <property type="evidence" value="ECO:0007669"/>
    <property type="project" value="UniProtKB-KW"/>
</dbReference>
<reference evidence="3 4" key="1">
    <citation type="submission" date="2017-04" db="EMBL/GenBank/DDBJ databases">
        <title>Draft genome sequence of Marssonina coronaria NL1: causal agent of apple blotch.</title>
        <authorList>
            <person name="Cheng Q."/>
        </authorList>
    </citation>
    <scope>NUCLEOTIDE SEQUENCE [LARGE SCALE GENOMIC DNA]</scope>
    <source>
        <strain evidence="3 4">NL1</strain>
    </source>
</reference>
<evidence type="ECO:0000313" key="4">
    <source>
        <dbReference type="Proteomes" id="UP000242519"/>
    </source>
</evidence>
<evidence type="ECO:0000256" key="1">
    <source>
        <dbReference type="ARBA" id="ARBA00006484"/>
    </source>
</evidence>
<dbReference type="Gene3D" id="3.40.50.720">
    <property type="entry name" value="NAD(P)-binding Rossmann-like Domain"/>
    <property type="match status" value="1"/>
</dbReference>
<dbReference type="AlphaFoldDB" id="A0A218Z0V1"/>
<dbReference type="OrthoDB" id="1933717at2759"/>
<comment type="caution">
    <text evidence="3">The sequence shown here is derived from an EMBL/GenBank/DDBJ whole genome shotgun (WGS) entry which is preliminary data.</text>
</comment>
<gene>
    <name evidence="3" type="ORF">B2J93_5453</name>
</gene>
<evidence type="ECO:0000256" key="2">
    <source>
        <dbReference type="ARBA" id="ARBA00023002"/>
    </source>
</evidence>
<comment type="similarity">
    <text evidence="1">Belongs to the short-chain dehydrogenases/reductases (SDR) family.</text>
</comment>